<sequence length="299" mass="34627">MNHKELCAMELERLREETIETSRGRKAVFDMIPEGASRILEVGCGWGGILLRLQRDKGCTELFGVDMDPEAARRLSPFIDRIELRDIERGEIFSPEYKGFFKYIILHDVVEHLFDPWLTMTRIREFLAEDGLLIVATPNLHYWRIQHEIMSGRFPYGPGVWHTGHLRWYTPVSLLNVLSIGGFEVREYCLEIPADVDMKALHRLSPLREVQFPPAELQGKYPDKPVYTLTYPENVRRYYPVFFAGKLIAVCGRGRLFWKPQAATYNCPLVEQLTKTVDNPYDVFNPPPMRPIQPGVFPS</sequence>
<dbReference type="Pfam" id="PF13489">
    <property type="entry name" value="Methyltransf_23"/>
    <property type="match status" value="1"/>
</dbReference>
<dbReference type="GO" id="GO:0008168">
    <property type="term" value="F:methyltransferase activity"/>
    <property type="evidence" value="ECO:0007669"/>
    <property type="project" value="UniProtKB-KW"/>
</dbReference>
<dbReference type="EC" id="2.1.1.-" evidence="1"/>
<name>A0ABZ2IWW8_9BACT</name>
<dbReference type="PANTHER" id="PTHR43861">
    <property type="entry name" value="TRANS-ACONITATE 2-METHYLTRANSFERASE-RELATED"/>
    <property type="match status" value="1"/>
</dbReference>
<keyword evidence="2" id="KW-1185">Reference proteome</keyword>
<dbReference type="GO" id="GO:0032259">
    <property type="term" value="P:methylation"/>
    <property type="evidence" value="ECO:0007669"/>
    <property type="project" value="UniProtKB-KW"/>
</dbReference>
<dbReference type="SUPFAM" id="SSF53335">
    <property type="entry name" value="S-adenosyl-L-methionine-dependent methyltransferases"/>
    <property type="match status" value="1"/>
</dbReference>
<dbReference type="Proteomes" id="UP001385389">
    <property type="component" value="Chromosome"/>
</dbReference>
<organism evidence="1 2">
    <name type="scientific">Pseudodesulfovibrio methanolicus</name>
    <dbReference type="NCBI Taxonomy" id="3126690"/>
    <lineage>
        <taxon>Bacteria</taxon>
        <taxon>Pseudomonadati</taxon>
        <taxon>Thermodesulfobacteriota</taxon>
        <taxon>Desulfovibrionia</taxon>
        <taxon>Desulfovibrionales</taxon>
        <taxon>Desulfovibrionaceae</taxon>
    </lineage>
</organism>
<dbReference type="EMBL" id="CP146609">
    <property type="protein sequence ID" value="WWX23122.1"/>
    <property type="molecule type" value="Genomic_DNA"/>
</dbReference>
<reference evidence="1 2" key="1">
    <citation type="submission" date="2024-03" db="EMBL/GenBank/DDBJ databases">
        <title>Phenotype and Genome Characterization of a Sulfate-Reducing Bacterium Pseudodesulfovibrio sp. strain 5S69, isolated from Petroleum Reservoir in Tatarstan (Russia).</title>
        <authorList>
            <person name="Bidzhieva S.K."/>
            <person name="Kadnikov V."/>
            <person name="Tourova T.P."/>
            <person name="Samigullina S.R."/>
            <person name="Sokolova D.S."/>
            <person name="Poltaraus A.B."/>
            <person name="Avtukh A.N."/>
            <person name="Tereshina V.M."/>
            <person name="Mardanov A.V."/>
            <person name="Nazina T.N."/>
        </authorList>
    </citation>
    <scope>NUCLEOTIDE SEQUENCE [LARGE SCALE GENOMIC DNA]</scope>
    <source>
        <strain evidence="1 2">5S69</strain>
    </source>
</reference>
<keyword evidence="1" id="KW-0489">Methyltransferase</keyword>
<dbReference type="InterPro" id="IPR029063">
    <property type="entry name" value="SAM-dependent_MTases_sf"/>
</dbReference>
<keyword evidence="1" id="KW-0808">Transferase</keyword>
<protein>
    <submittedName>
        <fullName evidence="1">Class I SAM-dependent methyltransferase</fullName>
        <ecNumber evidence="1">2.1.1.-</ecNumber>
    </submittedName>
</protein>
<evidence type="ECO:0000313" key="1">
    <source>
        <dbReference type="EMBL" id="WWX23122.1"/>
    </source>
</evidence>
<proteinExistence type="predicted"/>
<dbReference type="CDD" id="cd02440">
    <property type="entry name" value="AdoMet_MTases"/>
    <property type="match status" value="1"/>
</dbReference>
<dbReference type="RefSeq" id="WP_338668836.1">
    <property type="nucleotide sequence ID" value="NZ_CP146609.1"/>
</dbReference>
<accession>A0ABZ2IWW8</accession>
<dbReference type="Gene3D" id="3.40.50.150">
    <property type="entry name" value="Vaccinia Virus protein VP39"/>
    <property type="match status" value="1"/>
</dbReference>
<evidence type="ECO:0000313" key="2">
    <source>
        <dbReference type="Proteomes" id="UP001385389"/>
    </source>
</evidence>
<gene>
    <name evidence="1" type="ORF">V8V93_02705</name>
</gene>